<feature type="region of interest" description="Disordered" evidence="1">
    <location>
        <begin position="59"/>
        <end position="217"/>
    </location>
</feature>
<dbReference type="GO" id="GO:0000711">
    <property type="term" value="P:meiotic DNA repair synthesis"/>
    <property type="evidence" value="ECO:0007669"/>
    <property type="project" value="InterPro"/>
</dbReference>
<feature type="compositionally biased region" description="Polar residues" evidence="1">
    <location>
        <begin position="134"/>
        <end position="155"/>
    </location>
</feature>
<dbReference type="Proteomes" id="UP000694548">
    <property type="component" value="Chromosome sgr11"/>
</dbReference>
<feature type="compositionally biased region" description="Low complexity" evidence="1">
    <location>
        <begin position="59"/>
        <end position="68"/>
    </location>
</feature>
<organism evidence="2 3">
    <name type="scientific">Nothobranchius furzeri</name>
    <name type="common">Turquoise killifish</name>
    <dbReference type="NCBI Taxonomy" id="105023"/>
    <lineage>
        <taxon>Eukaryota</taxon>
        <taxon>Metazoa</taxon>
        <taxon>Chordata</taxon>
        <taxon>Craniata</taxon>
        <taxon>Vertebrata</taxon>
        <taxon>Euteleostomi</taxon>
        <taxon>Actinopterygii</taxon>
        <taxon>Neopterygii</taxon>
        <taxon>Teleostei</taxon>
        <taxon>Neoteleostei</taxon>
        <taxon>Acanthomorphata</taxon>
        <taxon>Ovalentaria</taxon>
        <taxon>Atherinomorphae</taxon>
        <taxon>Cyprinodontiformes</taxon>
        <taxon>Nothobranchiidae</taxon>
        <taxon>Nothobranchius</taxon>
    </lineage>
</organism>
<gene>
    <name evidence="2" type="primary">LOC107386661</name>
</gene>
<dbReference type="GO" id="GO:0051445">
    <property type="term" value="P:regulation of meiotic cell cycle"/>
    <property type="evidence" value="ECO:0007669"/>
    <property type="project" value="TreeGrafter"/>
</dbReference>
<dbReference type="InterPro" id="IPR033536">
    <property type="entry name" value="Spata22"/>
</dbReference>
<evidence type="ECO:0000313" key="3">
    <source>
        <dbReference type="Proteomes" id="UP000694548"/>
    </source>
</evidence>
<evidence type="ECO:0000313" key="2">
    <source>
        <dbReference type="Ensembl" id="ENSNFUP00015019983.1"/>
    </source>
</evidence>
<proteinExistence type="predicted"/>
<keyword evidence="3" id="KW-1185">Reference proteome</keyword>
<reference evidence="2" key="1">
    <citation type="submission" date="2014-08" db="EMBL/GenBank/DDBJ databases">
        <authorList>
            <person name="Senf B."/>
            <person name="Petzold A."/>
            <person name="Downie B.R."/>
            <person name="Koch P."/>
            <person name="Platzer M."/>
        </authorList>
    </citation>
    <scope>NUCLEOTIDE SEQUENCE [LARGE SCALE GENOMIC DNA]</scope>
    <source>
        <strain evidence="2">GRZ</strain>
    </source>
</reference>
<dbReference type="GeneTree" id="ENSGT00390000018151"/>
<dbReference type="PANTHER" id="PTHR35258">
    <property type="entry name" value="SPERMATOGENESIS-ASSOCIATED PROTEIN 22"/>
    <property type="match status" value="1"/>
</dbReference>
<dbReference type="PANTHER" id="PTHR35258:SF1">
    <property type="entry name" value="SPERMATOGENESIS-ASSOCIATED PROTEIN 22"/>
    <property type="match status" value="1"/>
</dbReference>
<protein>
    <submittedName>
        <fullName evidence="2">Spermatogenesis associated 22</fullName>
    </submittedName>
</protein>
<dbReference type="AlphaFoldDB" id="A0A8C6LKQ7"/>
<dbReference type="GO" id="GO:0007129">
    <property type="term" value="P:homologous chromosome pairing at meiosis"/>
    <property type="evidence" value="ECO:0007669"/>
    <property type="project" value="InterPro"/>
</dbReference>
<evidence type="ECO:0000256" key="1">
    <source>
        <dbReference type="SAM" id="MobiDB-lite"/>
    </source>
</evidence>
<reference evidence="2" key="3">
    <citation type="submission" date="2025-09" db="UniProtKB">
        <authorList>
            <consortium name="Ensembl"/>
        </authorList>
    </citation>
    <scope>IDENTIFICATION</scope>
</reference>
<name>A0A8C6LKQ7_NOTFU</name>
<sequence length="388" mass="42817">MLTLVGTSMRRQALQPDRLAAGYAPVSLFNQRKRNRIPLKSAPCENEFFFHSGEYMAASSSAEPSSTSGTYGGYKVSTPSSAPQVHQWNSQASVQSVKPQQYYSNRPAPGPSPPAITFTSTSHPYNAGAKSAVMGQSNGPVRQNSSSERSFSHSKYQGLYDENSQSKPALHTGLSQMGQQTPHRPPSSTPLHSQQPRHLLPPEAPSRMLPVPAVPPPKKSWKFTNSFELEKSSFGGKISSNQPQMAQPMKTKETLPMTPAAENSLRILTVVIEGMRYWSQFKNKVPLLFEIFATLDSAVTLGSYGAKSFLLRDGKKVLQCVYYENDQVLPRLIRGQVHRCVGNYDRARDVLICMSVRPGLTSEQKNAQEAVKASDAEMRALVKKLREV</sequence>
<dbReference type="Ensembl" id="ENSNFUT00015020914.1">
    <property type="protein sequence ID" value="ENSNFUP00015019983.1"/>
    <property type="gene ID" value="ENSNFUG00015009686.1"/>
</dbReference>
<dbReference type="GO" id="GO:0007276">
    <property type="term" value="P:gamete generation"/>
    <property type="evidence" value="ECO:0007669"/>
    <property type="project" value="InterPro"/>
</dbReference>
<feature type="compositionally biased region" description="Polar residues" evidence="1">
    <location>
        <begin position="77"/>
        <end position="104"/>
    </location>
</feature>
<reference evidence="2" key="2">
    <citation type="submission" date="2025-08" db="UniProtKB">
        <authorList>
            <consortium name="Ensembl"/>
        </authorList>
    </citation>
    <scope>IDENTIFICATION</scope>
</reference>
<feature type="compositionally biased region" description="Polar residues" evidence="1">
    <location>
        <begin position="162"/>
        <end position="182"/>
    </location>
</feature>
<accession>A0A8C6LKQ7</accession>